<dbReference type="GO" id="GO:0003676">
    <property type="term" value="F:nucleic acid binding"/>
    <property type="evidence" value="ECO:0007669"/>
    <property type="project" value="InterPro"/>
</dbReference>
<dbReference type="PROSITE" id="PS50174">
    <property type="entry name" value="G_PATCH"/>
    <property type="match status" value="1"/>
</dbReference>
<evidence type="ECO:0000256" key="1">
    <source>
        <dbReference type="ARBA" id="ARBA00040365"/>
    </source>
</evidence>
<protein>
    <recommendedName>
        <fullName evidence="1">G patch domain-containing protein 4</fullName>
    </recommendedName>
</protein>
<reference evidence="3" key="3">
    <citation type="submission" date="2025-09" db="UniProtKB">
        <authorList>
            <consortium name="Ensembl"/>
        </authorList>
    </citation>
    <scope>IDENTIFICATION</scope>
</reference>
<organism evidence="3 4">
    <name type="scientific">Cairina moschata</name>
    <name type="common">Muscovy duck</name>
    <dbReference type="NCBI Taxonomy" id="8855"/>
    <lineage>
        <taxon>Eukaryota</taxon>
        <taxon>Metazoa</taxon>
        <taxon>Chordata</taxon>
        <taxon>Craniata</taxon>
        <taxon>Vertebrata</taxon>
        <taxon>Euteleostomi</taxon>
        <taxon>Archelosauria</taxon>
        <taxon>Archosauria</taxon>
        <taxon>Dinosauria</taxon>
        <taxon>Saurischia</taxon>
        <taxon>Theropoda</taxon>
        <taxon>Coelurosauria</taxon>
        <taxon>Aves</taxon>
        <taxon>Neognathae</taxon>
        <taxon>Galloanserae</taxon>
        <taxon>Anseriformes</taxon>
        <taxon>Anatidae</taxon>
        <taxon>Anatinae</taxon>
        <taxon>Cairina</taxon>
    </lineage>
</organism>
<dbReference type="PANTHER" id="PTHR23149">
    <property type="entry name" value="G PATCH DOMAIN CONTAINING PROTEIN"/>
    <property type="match status" value="1"/>
</dbReference>
<reference evidence="3" key="1">
    <citation type="submission" date="2018-09" db="EMBL/GenBank/DDBJ databases">
        <title>Common duck and Muscovy duck high density SNP chip.</title>
        <authorList>
            <person name="Vignal A."/>
            <person name="Thebault N."/>
            <person name="Warren W.C."/>
        </authorList>
    </citation>
    <scope>NUCLEOTIDE SEQUENCE [LARGE SCALE GENOMIC DNA]</scope>
</reference>
<dbReference type="SMART" id="SM00443">
    <property type="entry name" value="G_patch"/>
    <property type="match status" value="1"/>
</dbReference>
<dbReference type="PANTHER" id="PTHR23149:SF9">
    <property type="entry name" value="G PATCH DOMAIN-CONTAINING PROTEIN 4"/>
    <property type="match status" value="1"/>
</dbReference>
<dbReference type="InterPro" id="IPR050656">
    <property type="entry name" value="PINX1"/>
</dbReference>
<name>A0A8C3CHE6_CAIMO</name>
<evidence type="ECO:0000259" key="2">
    <source>
        <dbReference type="PROSITE" id="PS50174"/>
    </source>
</evidence>
<dbReference type="AlphaFoldDB" id="A0A8C3CHE6"/>
<evidence type="ECO:0000313" key="4">
    <source>
        <dbReference type="Proteomes" id="UP000694556"/>
    </source>
</evidence>
<accession>A0A8C3CHE6</accession>
<reference evidence="3" key="2">
    <citation type="submission" date="2025-08" db="UniProtKB">
        <authorList>
            <consortium name="Ensembl"/>
        </authorList>
    </citation>
    <scope>IDENTIFICATION</scope>
</reference>
<evidence type="ECO:0000313" key="3">
    <source>
        <dbReference type="Ensembl" id="ENSCMMP00000021376.1"/>
    </source>
</evidence>
<dbReference type="Proteomes" id="UP000694556">
    <property type="component" value="Chromosome 26"/>
</dbReference>
<dbReference type="Ensembl" id="ENSCMMT00000023419.1">
    <property type="protein sequence ID" value="ENSCMMP00000021376.1"/>
    <property type="gene ID" value="ENSCMMG00000013455.1"/>
</dbReference>
<sequence>AMSAPGPGGRGLSFAEGLLRRHGWSQGKGLGKKEDGISQALRVKVKCDSAGVGHNAAEQFSFHWWDHVFNESAANIAVEDGQVGGCRGEFHREEGFGVTFGVFFAPPEARSARCCCGGGQRHTCR</sequence>
<keyword evidence="4" id="KW-1185">Reference proteome</keyword>
<dbReference type="GO" id="GO:0005730">
    <property type="term" value="C:nucleolus"/>
    <property type="evidence" value="ECO:0007669"/>
    <property type="project" value="TreeGrafter"/>
</dbReference>
<proteinExistence type="predicted"/>
<dbReference type="Pfam" id="PF01585">
    <property type="entry name" value="G-patch"/>
    <property type="match status" value="1"/>
</dbReference>
<dbReference type="InterPro" id="IPR000467">
    <property type="entry name" value="G_patch_dom"/>
</dbReference>
<feature type="domain" description="G-patch" evidence="2">
    <location>
        <begin position="11"/>
        <end position="57"/>
    </location>
</feature>